<gene>
    <name evidence="3" type="ORF">ACFQJC_16450</name>
</gene>
<reference evidence="3 4" key="1">
    <citation type="journal article" date="2019" name="Int. J. Syst. Evol. Microbiol.">
        <title>The Global Catalogue of Microorganisms (GCM) 10K type strain sequencing project: providing services to taxonomists for standard genome sequencing and annotation.</title>
        <authorList>
            <consortium name="The Broad Institute Genomics Platform"/>
            <consortium name="The Broad Institute Genome Sequencing Center for Infectious Disease"/>
            <person name="Wu L."/>
            <person name="Ma J."/>
        </authorList>
    </citation>
    <scope>NUCLEOTIDE SEQUENCE [LARGE SCALE GENOMIC DNA]</scope>
    <source>
        <strain evidence="3 4">DSM 29988</strain>
    </source>
</reference>
<organism evidence="3 4">
    <name type="scientific">Haloferax namakaokahaiae</name>
    <dbReference type="NCBI Taxonomy" id="1748331"/>
    <lineage>
        <taxon>Archaea</taxon>
        <taxon>Methanobacteriati</taxon>
        <taxon>Methanobacteriota</taxon>
        <taxon>Stenosarchaea group</taxon>
        <taxon>Halobacteria</taxon>
        <taxon>Halobacteriales</taxon>
        <taxon>Haloferacaceae</taxon>
        <taxon>Haloferax</taxon>
    </lineage>
</organism>
<feature type="domain" description="DUF7967" evidence="2">
    <location>
        <begin position="1"/>
        <end position="88"/>
    </location>
</feature>
<feature type="region of interest" description="Disordered" evidence="1">
    <location>
        <begin position="58"/>
        <end position="88"/>
    </location>
</feature>
<accession>A0ABD5ZIH9</accession>
<comment type="caution">
    <text evidence="3">The sequence shown here is derived from an EMBL/GenBank/DDBJ whole genome shotgun (WGS) entry which is preliminary data.</text>
</comment>
<dbReference type="AlphaFoldDB" id="A0ABD5ZIH9"/>
<dbReference type="Proteomes" id="UP001596481">
    <property type="component" value="Unassembled WGS sequence"/>
</dbReference>
<dbReference type="InterPro" id="IPR058273">
    <property type="entry name" value="DUF7967"/>
</dbReference>
<dbReference type="EMBL" id="JBHTAA010000005">
    <property type="protein sequence ID" value="MFC7205110.1"/>
    <property type="molecule type" value="Genomic_DNA"/>
</dbReference>
<evidence type="ECO:0000256" key="1">
    <source>
        <dbReference type="SAM" id="MobiDB-lite"/>
    </source>
</evidence>
<evidence type="ECO:0000259" key="2">
    <source>
        <dbReference type="Pfam" id="PF25921"/>
    </source>
</evidence>
<dbReference type="Pfam" id="PF25921">
    <property type="entry name" value="DUF7967"/>
    <property type="match status" value="1"/>
</dbReference>
<sequence length="88" mass="9948">MDDTVRCWLVERSIDDRDLIVLVYATTDGEYALQKELAAAVMHQRRMSTTAAIDVSKDDLSPVSEDLQEQYASEATKMAETHDPDEEI</sequence>
<protein>
    <recommendedName>
        <fullName evidence="2">DUF7967 domain-containing protein</fullName>
    </recommendedName>
</protein>
<name>A0ABD5ZIH9_9EURY</name>
<dbReference type="RefSeq" id="WP_390225388.1">
    <property type="nucleotide sequence ID" value="NZ_JBHTAA010000005.1"/>
</dbReference>
<evidence type="ECO:0000313" key="4">
    <source>
        <dbReference type="Proteomes" id="UP001596481"/>
    </source>
</evidence>
<keyword evidence="4" id="KW-1185">Reference proteome</keyword>
<proteinExistence type="predicted"/>
<evidence type="ECO:0000313" key="3">
    <source>
        <dbReference type="EMBL" id="MFC7205110.1"/>
    </source>
</evidence>